<reference evidence="17 18" key="1">
    <citation type="submission" date="2019-02" db="EMBL/GenBank/DDBJ databases">
        <title>Deep-cultivation of Planctomycetes and their phenomic and genomic characterization uncovers novel biology.</title>
        <authorList>
            <person name="Wiegand S."/>
            <person name="Jogler M."/>
            <person name="Boedeker C."/>
            <person name="Pinto D."/>
            <person name="Vollmers J."/>
            <person name="Rivas-Marin E."/>
            <person name="Kohn T."/>
            <person name="Peeters S.H."/>
            <person name="Heuer A."/>
            <person name="Rast P."/>
            <person name="Oberbeckmann S."/>
            <person name="Bunk B."/>
            <person name="Jeske O."/>
            <person name="Meyerdierks A."/>
            <person name="Storesund J.E."/>
            <person name="Kallscheuer N."/>
            <person name="Luecker S."/>
            <person name="Lage O.M."/>
            <person name="Pohl T."/>
            <person name="Merkel B.J."/>
            <person name="Hornburger P."/>
            <person name="Mueller R.-W."/>
            <person name="Bruemmer F."/>
            <person name="Labrenz M."/>
            <person name="Spormann A.M."/>
            <person name="Op Den Camp H."/>
            <person name="Overmann J."/>
            <person name="Amann R."/>
            <person name="Jetten M.S.M."/>
            <person name="Mascher T."/>
            <person name="Medema M.H."/>
            <person name="Devos D.P."/>
            <person name="Kaster A.-K."/>
            <person name="Ovreas L."/>
            <person name="Rohde M."/>
            <person name="Galperin M.Y."/>
            <person name="Jogler C."/>
        </authorList>
    </citation>
    <scope>NUCLEOTIDE SEQUENCE [LARGE SCALE GENOMIC DNA]</scope>
    <source>
        <strain evidence="17 18">Enr8</strain>
    </source>
</reference>
<organism evidence="17 18">
    <name type="scientific">Blastopirellula retiformator</name>
    <dbReference type="NCBI Taxonomy" id="2527970"/>
    <lineage>
        <taxon>Bacteria</taxon>
        <taxon>Pseudomonadati</taxon>
        <taxon>Planctomycetota</taxon>
        <taxon>Planctomycetia</taxon>
        <taxon>Pirellulales</taxon>
        <taxon>Pirellulaceae</taxon>
        <taxon>Blastopirellula</taxon>
    </lineage>
</organism>
<dbReference type="GO" id="GO:0009231">
    <property type="term" value="P:riboflavin biosynthetic process"/>
    <property type="evidence" value="ECO:0007669"/>
    <property type="project" value="InterPro"/>
</dbReference>
<dbReference type="GO" id="GO:0005524">
    <property type="term" value="F:ATP binding"/>
    <property type="evidence" value="ECO:0007669"/>
    <property type="project" value="UniProtKB-UniRule"/>
</dbReference>
<evidence type="ECO:0000256" key="4">
    <source>
        <dbReference type="ARBA" id="ARBA00022630"/>
    </source>
</evidence>
<dbReference type="PIRSF" id="PIRSF004491">
    <property type="entry name" value="FAD_Synth"/>
    <property type="match status" value="1"/>
</dbReference>
<dbReference type="Proteomes" id="UP000318878">
    <property type="component" value="Unassembled WGS sequence"/>
</dbReference>
<dbReference type="EC" id="2.7.7.2" evidence="15"/>
<sequence>MRLLHDLEHVPSEILGGALTIGNFDGVHRGHARIVEAIRRQARAVQGPTIVFTFDPHPVRLLRPQQTPPPLTWTRRKAQLLAQLGVDAMIAYPTDRALLELSAEDFFQQIVVDKLQAKAMVEGPNFYFGRDRRGNTQLLGELCQQHALELEIVQPLELPGDAEIISSSRVRQAIAAGEIETARRMLTEPYRLRGMVTHGAGRGNTLGFATANLEAIDTIVPAHGVYAGYVVRKELTHAAAIHIGPNPTFGEGHPKVEAHLLDFEGSLYGEPLELAFLARLRDVRTFDDAEQLTSQIHQDVEAVKRAYSDWLTPDVREETK</sequence>
<comment type="catalytic activity">
    <reaction evidence="13 15">
        <text>riboflavin + ATP = FMN + ADP + H(+)</text>
        <dbReference type="Rhea" id="RHEA:14357"/>
        <dbReference type="ChEBI" id="CHEBI:15378"/>
        <dbReference type="ChEBI" id="CHEBI:30616"/>
        <dbReference type="ChEBI" id="CHEBI:57986"/>
        <dbReference type="ChEBI" id="CHEBI:58210"/>
        <dbReference type="ChEBI" id="CHEBI:456216"/>
        <dbReference type="EC" id="2.7.1.26"/>
    </reaction>
</comment>
<dbReference type="UniPathway" id="UPA00276">
    <property type="reaction ID" value="UER00406"/>
</dbReference>
<dbReference type="UniPathway" id="UPA00277">
    <property type="reaction ID" value="UER00407"/>
</dbReference>
<evidence type="ECO:0000256" key="5">
    <source>
        <dbReference type="ARBA" id="ARBA00022643"/>
    </source>
</evidence>
<dbReference type="AlphaFoldDB" id="A0A5C5V2L5"/>
<comment type="pathway">
    <text evidence="3 15">Cofactor biosynthesis; FMN biosynthesis; FMN from riboflavin (ATP route): step 1/1.</text>
</comment>
<dbReference type="InterPro" id="IPR015865">
    <property type="entry name" value="Riboflavin_kinase_bac/euk"/>
</dbReference>
<evidence type="ECO:0000313" key="17">
    <source>
        <dbReference type="EMBL" id="TWT31962.1"/>
    </source>
</evidence>
<keyword evidence="11 15" id="KW-0067">ATP-binding</keyword>
<dbReference type="InterPro" id="IPR014729">
    <property type="entry name" value="Rossmann-like_a/b/a_fold"/>
</dbReference>
<keyword evidence="5 15" id="KW-0288">FMN</keyword>
<dbReference type="SUPFAM" id="SSF52374">
    <property type="entry name" value="Nucleotidylyl transferase"/>
    <property type="match status" value="1"/>
</dbReference>
<evidence type="ECO:0000256" key="12">
    <source>
        <dbReference type="ARBA" id="ARBA00023268"/>
    </source>
</evidence>
<comment type="caution">
    <text evidence="17">The sequence shown here is derived from an EMBL/GenBank/DDBJ whole genome shotgun (WGS) entry which is preliminary data.</text>
</comment>
<keyword evidence="10 15" id="KW-0274">FAD</keyword>
<accession>A0A5C5V2L5</accession>
<keyword evidence="7 15" id="KW-0548">Nucleotidyltransferase</keyword>
<evidence type="ECO:0000313" key="18">
    <source>
        <dbReference type="Proteomes" id="UP000318878"/>
    </source>
</evidence>
<feature type="domain" description="Riboflavin kinase" evidence="16">
    <location>
        <begin position="185"/>
        <end position="308"/>
    </location>
</feature>
<dbReference type="SMART" id="SM00904">
    <property type="entry name" value="Flavokinase"/>
    <property type="match status" value="1"/>
</dbReference>
<keyword evidence="9 15" id="KW-0418">Kinase</keyword>
<name>A0A5C5V2L5_9BACT</name>
<keyword evidence="12" id="KW-0511">Multifunctional enzyme</keyword>
<dbReference type="InterPro" id="IPR015864">
    <property type="entry name" value="FAD_synthase"/>
</dbReference>
<evidence type="ECO:0000256" key="8">
    <source>
        <dbReference type="ARBA" id="ARBA00022741"/>
    </source>
</evidence>
<dbReference type="FunFam" id="3.40.50.620:FF:000021">
    <property type="entry name" value="Riboflavin biosynthesis protein"/>
    <property type="match status" value="1"/>
</dbReference>
<comment type="function">
    <text evidence="1">Catalyzes the phosphorylation of riboflavin to FMN followed by the adenylation of FMN to FAD.</text>
</comment>
<dbReference type="GO" id="GO:0009398">
    <property type="term" value="P:FMN biosynthetic process"/>
    <property type="evidence" value="ECO:0007669"/>
    <property type="project" value="UniProtKB-UniRule"/>
</dbReference>
<dbReference type="Pfam" id="PF01687">
    <property type="entry name" value="Flavokinase"/>
    <property type="match status" value="1"/>
</dbReference>
<dbReference type="NCBIfam" id="TIGR00083">
    <property type="entry name" value="ribF"/>
    <property type="match status" value="1"/>
</dbReference>
<evidence type="ECO:0000256" key="15">
    <source>
        <dbReference type="PIRNR" id="PIRNR004491"/>
    </source>
</evidence>
<dbReference type="Gene3D" id="2.40.30.30">
    <property type="entry name" value="Riboflavin kinase-like"/>
    <property type="match status" value="1"/>
</dbReference>
<dbReference type="PANTHER" id="PTHR22749">
    <property type="entry name" value="RIBOFLAVIN KINASE/FMN ADENYLYLTRANSFERASE"/>
    <property type="match status" value="1"/>
</dbReference>
<dbReference type="GO" id="GO:0003919">
    <property type="term" value="F:FMN adenylyltransferase activity"/>
    <property type="evidence" value="ECO:0007669"/>
    <property type="project" value="UniProtKB-UniRule"/>
</dbReference>
<evidence type="ECO:0000256" key="6">
    <source>
        <dbReference type="ARBA" id="ARBA00022679"/>
    </source>
</evidence>
<comment type="catalytic activity">
    <reaction evidence="14 15">
        <text>FMN + ATP + H(+) = FAD + diphosphate</text>
        <dbReference type="Rhea" id="RHEA:17237"/>
        <dbReference type="ChEBI" id="CHEBI:15378"/>
        <dbReference type="ChEBI" id="CHEBI:30616"/>
        <dbReference type="ChEBI" id="CHEBI:33019"/>
        <dbReference type="ChEBI" id="CHEBI:57692"/>
        <dbReference type="ChEBI" id="CHEBI:58210"/>
        <dbReference type="EC" id="2.7.7.2"/>
    </reaction>
</comment>
<comment type="pathway">
    <text evidence="2 15">Cofactor biosynthesis; FAD biosynthesis; FAD from FMN: step 1/1.</text>
</comment>
<dbReference type="EC" id="2.7.1.26" evidence="15"/>
<dbReference type="CDD" id="cd02064">
    <property type="entry name" value="FAD_synthetase_N"/>
    <property type="match status" value="1"/>
</dbReference>
<evidence type="ECO:0000256" key="3">
    <source>
        <dbReference type="ARBA" id="ARBA00005201"/>
    </source>
</evidence>
<protein>
    <recommendedName>
        <fullName evidence="15">Riboflavin biosynthesis protein</fullName>
    </recommendedName>
    <domain>
        <recommendedName>
            <fullName evidence="15">Riboflavin kinase</fullName>
            <ecNumber evidence="15">2.7.1.26</ecNumber>
        </recommendedName>
        <alternativeName>
            <fullName evidence="15">Flavokinase</fullName>
        </alternativeName>
    </domain>
    <domain>
        <recommendedName>
            <fullName evidence="15">FMN adenylyltransferase</fullName>
            <ecNumber evidence="15">2.7.7.2</ecNumber>
        </recommendedName>
        <alternativeName>
            <fullName evidence="15">FAD pyrophosphorylase</fullName>
        </alternativeName>
        <alternativeName>
            <fullName evidence="15">FAD synthase</fullName>
        </alternativeName>
    </domain>
</protein>
<dbReference type="PANTHER" id="PTHR22749:SF6">
    <property type="entry name" value="RIBOFLAVIN KINASE"/>
    <property type="match status" value="1"/>
</dbReference>
<comment type="similarity">
    <text evidence="15">Belongs to the ribF family.</text>
</comment>
<dbReference type="SUPFAM" id="SSF82114">
    <property type="entry name" value="Riboflavin kinase-like"/>
    <property type="match status" value="1"/>
</dbReference>
<keyword evidence="6 15" id="KW-0808">Transferase</keyword>
<keyword evidence="18" id="KW-1185">Reference proteome</keyword>
<dbReference type="GO" id="GO:0008531">
    <property type="term" value="F:riboflavin kinase activity"/>
    <property type="evidence" value="ECO:0007669"/>
    <property type="project" value="UniProtKB-UniRule"/>
</dbReference>
<dbReference type="OrthoDB" id="9803667at2"/>
<evidence type="ECO:0000256" key="1">
    <source>
        <dbReference type="ARBA" id="ARBA00002121"/>
    </source>
</evidence>
<evidence type="ECO:0000256" key="11">
    <source>
        <dbReference type="ARBA" id="ARBA00022840"/>
    </source>
</evidence>
<dbReference type="GO" id="GO:0006747">
    <property type="term" value="P:FAD biosynthetic process"/>
    <property type="evidence" value="ECO:0007669"/>
    <property type="project" value="UniProtKB-UniRule"/>
</dbReference>
<proteinExistence type="inferred from homology"/>
<evidence type="ECO:0000256" key="13">
    <source>
        <dbReference type="ARBA" id="ARBA00047880"/>
    </source>
</evidence>
<evidence type="ECO:0000256" key="2">
    <source>
        <dbReference type="ARBA" id="ARBA00004726"/>
    </source>
</evidence>
<evidence type="ECO:0000256" key="7">
    <source>
        <dbReference type="ARBA" id="ARBA00022695"/>
    </source>
</evidence>
<dbReference type="InterPro" id="IPR023468">
    <property type="entry name" value="Riboflavin_kinase"/>
</dbReference>
<dbReference type="Pfam" id="PF06574">
    <property type="entry name" value="FAD_syn"/>
    <property type="match status" value="1"/>
</dbReference>
<keyword evidence="4 15" id="KW-0285">Flavoprotein</keyword>
<keyword evidence="8 15" id="KW-0547">Nucleotide-binding</keyword>
<evidence type="ECO:0000256" key="9">
    <source>
        <dbReference type="ARBA" id="ARBA00022777"/>
    </source>
</evidence>
<evidence type="ECO:0000259" key="16">
    <source>
        <dbReference type="SMART" id="SM00904"/>
    </source>
</evidence>
<dbReference type="InterPro" id="IPR023465">
    <property type="entry name" value="Riboflavin_kinase_dom_sf"/>
</dbReference>
<evidence type="ECO:0000256" key="14">
    <source>
        <dbReference type="ARBA" id="ARBA00049494"/>
    </source>
</evidence>
<dbReference type="InterPro" id="IPR002606">
    <property type="entry name" value="Riboflavin_kinase_bac"/>
</dbReference>
<gene>
    <name evidence="17" type="primary">ribF</name>
    <name evidence="17" type="ORF">Enr8_38880</name>
</gene>
<dbReference type="RefSeq" id="WP_146434529.1">
    <property type="nucleotide sequence ID" value="NZ_SJPF01000004.1"/>
</dbReference>
<dbReference type="EMBL" id="SJPF01000004">
    <property type="protein sequence ID" value="TWT31962.1"/>
    <property type="molecule type" value="Genomic_DNA"/>
</dbReference>
<dbReference type="NCBIfam" id="NF004160">
    <property type="entry name" value="PRK05627.1-3"/>
    <property type="match status" value="1"/>
</dbReference>
<evidence type="ECO:0000256" key="10">
    <source>
        <dbReference type="ARBA" id="ARBA00022827"/>
    </source>
</evidence>
<dbReference type="Gene3D" id="3.40.50.620">
    <property type="entry name" value="HUPs"/>
    <property type="match status" value="1"/>
</dbReference>